<dbReference type="SUPFAM" id="SSF51735">
    <property type="entry name" value="NAD(P)-binding Rossmann-fold domains"/>
    <property type="match status" value="1"/>
</dbReference>
<dbReference type="InterPro" id="IPR036291">
    <property type="entry name" value="NAD(P)-bd_dom_sf"/>
</dbReference>
<comment type="catalytic activity">
    <reaction evidence="9">
        <text>(1R,2R)-1,2-dihydrobenzene-1,2-diol + NADP(+) = catechol + NADPH + H(+)</text>
        <dbReference type="Rhea" id="RHEA:16729"/>
        <dbReference type="ChEBI" id="CHEBI:10702"/>
        <dbReference type="ChEBI" id="CHEBI:15378"/>
        <dbReference type="ChEBI" id="CHEBI:18135"/>
        <dbReference type="ChEBI" id="CHEBI:57783"/>
        <dbReference type="ChEBI" id="CHEBI:58349"/>
        <dbReference type="EC" id="1.3.1.20"/>
    </reaction>
</comment>
<evidence type="ECO:0000256" key="3">
    <source>
        <dbReference type="ARBA" id="ARBA00038853"/>
    </source>
</evidence>
<dbReference type="InterPro" id="IPR050984">
    <property type="entry name" value="Gfo/Idh/MocA_domain"/>
</dbReference>
<dbReference type="Pfam" id="PF01408">
    <property type="entry name" value="GFO_IDH_MocA"/>
    <property type="match status" value="1"/>
</dbReference>
<feature type="domain" description="Gfo/Idh/MocA-like oxidoreductase N-terminal" evidence="11">
    <location>
        <begin position="5"/>
        <end position="125"/>
    </location>
</feature>
<evidence type="ECO:0000256" key="6">
    <source>
        <dbReference type="ARBA" id="ARBA00042926"/>
    </source>
</evidence>
<dbReference type="SUPFAM" id="SSF55347">
    <property type="entry name" value="Glyceraldehyde-3-phosphate dehydrogenase-like, C-terminal domain"/>
    <property type="match status" value="1"/>
</dbReference>
<evidence type="ECO:0000256" key="8">
    <source>
        <dbReference type="ARBA" id="ARBA00043025"/>
    </source>
</evidence>
<evidence type="ECO:0000256" key="4">
    <source>
        <dbReference type="ARBA" id="ARBA00038984"/>
    </source>
</evidence>
<evidence type="ECO:0000256" key="2">
    <source>
        <dbReference type="ARBA" id="ARBA00023002"/>
    </source>
</evidence>
<evidence type="ECO:0000256" key="7">
    <source>
        <dbReference type="ARBA" id="ARBA00042988"/>
    </source>
</evidence>
<evidence type="ECO:0000256" key="10">
    <source>
        <dbReference type="ARBA" id="ARBA00049233"/>
    </source>
</evidence>
<feature type="domain" description="GFO/IDH/MocA-like oxidoreductase" evidence="12">
    <location>
        <begin position="133"/>
        <end position="248"/>
    </location>
</feature>
<dbReference type="AlphaFoldDB" id="A0A7I8WEN7"/>
<dbReference type="PANTHER" id="PTHR22604">
    <property type="entry name" value="OXIDOREDUCTASES"/>
    <property type="match status" value="1"/>
</dbReference>
<gene>
    <name evidence="13" type="ORF">DGYR_LOCUS13773</name>
</gene>
<dbReference type="Pfam" id="PF22725">
    <property type="entry name" value="GFO_IDH_MocA_C3"/>
    <property type="match status" value="1"/>
</dbReference>
<dbReference type="PANTHER" id="PTHR22604:SF105">
    <property type="entry name" value="TRANS-1,2-DIHYDROBENZENE-1,2-DIOL DEHYDROGENASE"/>
    <property type="match status" value="1"/>
</dbReference>
<protein>
    <recommendedName>
        <fullName evidence="5">Trans-1,2-dihydrobenzene-1,2-diol dehydrogenase</fullName>
        <ecNumber evidence="4">1.1.1.179</ecNumber>
        <ecNumber evidence="3">1.3.1.20</ecNumber>
    </recommendedName>
    <alternativeName>
        <fullName evidence="8">D-xylose 1-dehydrogenase</fullName>
    </alternativeName>
    <alternativeName>
        <fullName evidence="7">D-xylose-NADP dehydrogenase</fullName>
    </alternativeName>
    <alternativeName>
        <fullName evidence="6">Dimeric dihydrodiol dehydrogenase</fullName>
    </alternativeName>
</protein>
<dbReference type="EC" id="1.1.1.179" evidence="4"/>
<proteinExistence type="inferred from homology"/>
<dbReference type="Gene3D" id="3.40.50.720">
    <property type="entry name" value="NAD(P)-binding Rossmann-like Domain"/>
    <property type="match status" value="1"/>
</dbReference>
<dbReference type="InterPro" id="IPR000683">
    <property type="entry name" value="Gfo/Idh/MocA-like_OxRdtase_N"/>
</dbReference>
<evidence type="ECO:0000256" key="5">
    <source>
        <dbReference type="ARBA" id="ARBA00040603"/>
    </source>
</evidence>
<comment type="similarity">
    <text evidence="1">Belongs to the Gfo/Idh/MocA family.</text>
</comment>
<dbReference type="InterPro" id="IPR055170">
    <property type="entry name" value="GFO_IDH_MocA-like_dom"/>
</dbReference>
<organism evidence="13 14">
    <name type="scientific">Dimorphilus gyrociliatus</name>
    <dbReference type="NCBI Taxonomy" id="2664684"/>
    <lineage>
        <taxon>Eukaryota</taxon>
        <taxon>Metazoa</taxon>
        <taxon>Spiralia</taxon>
        <taxon>Lophotrochozoa</taxon>
        <taxon>Annelida</taxon>
        <taxon>Polychaeta</taxon>
        <taxon>Polychaeta incertae sedis</taxon>
        <taxon>Dinophilidae</taxon>
        <taxon>Dimorphilus</taxon>
    </lineage>
</organism>
<sequence length="328" mass="36176">MAATKWGIISTGNISSDFTSCLKYLPENEHIVKAVAARKLDDANAFAKRFNIPKAYGSYAELADDNDIDIFYIGSINTAHHPIALNLLNKGKNVLCEKPLCVNTKQTKELVEAARKNKVFLMEGYWSRFFPVYNELRNELKTGSIGRPVVLTGTFGIADRIAPRLRERSLGASSVLDLGCYLVQLALLVFGEKPIKITSCGHLLENGVDSLTSFTLLFKNGGAANLLSTFKTPMKNVARIYGTEGSIEVDHFHAPTNIETPSGKKSFNLPKVNKPMIFPNSEGFCYQAQAVREALLQGKTEHDLVSLDDSIAIAEIMEEILLQIGIKY</sequence>
<evidence type="ECO:0000259" key="12">
    <source>
        <dbReference type="Pfam" id="PF22725"/>
    </source>
</evidence>
<keyword evidence="14" id="KW-1185">Reference proteome</keyword>
<dbReference type="GO" id="GO:0047115">
    <property type="term" value="F:trans-1,2-dihydrobenzene-1,2-diol dehydrogenase activity"/>
    <property type="evidence" value="ECO:0007669"/>
    <property type="project" value="UniProtKB-EC"/>
</dbReference>
<reference evidence="13 14" key="1">
    <citation type="submission" date="2020-08" db="EMBL/GenBank/DDBJ databases">
        <authorList>
            <person name="Hejnol A."/>
        </authorList>
    </citation>
    <scope>NUCLEOTIDE SEQUENCE [LARGE SCALE GENOMIC DNA]</scope>
</reference>
<evidence type="ECO:0000256" key="1">
    <source>
        <dbReference type="ARBA" id="ARBA00010928"/>
    </source>
</evidence>
<dbReference type="EMBL" id="CAJFCJ010000058">
    <property type="protein sequence ID" value="CAD5126535.1"/>
    <property type="molecule type" value="Genomic_DNA"/>
</dbReference>
<evidence type="ECO:0000313" key="13">
    <source>
        <dbReference type="EMBL" id="CAD5126535.1"/>
    </source>
</evidence>
<dbReference type="GO" id="GO:0047837">
    <property type="term" value="F:D-xylose 1-dehydrogenase (NADP+) activity"/>
    <property type="evidence" value="ECO:0007669"/>
    <property type="project" value="UniProtKB-EC"/>
</dbReference>
<evidence type="ECO:0000256" key="9">
    <source>
        <dbReference type="ARBA" id="ARBA00047423"/>
    </source>
</evidence>
<dbReference type="Proteomes" id="UP000549394">
    <property type="component" value="Unassembled WGS sequence"/>
</dbReference>
<comment type="catalytic activity">
    <reaction evidence="10">
        <text>D-xylose + NADP(+) = D-xylono-1,5-lactone + NADPH + H(+)</text>
        <dbReference type="Rhea" id="RHEA:22000"/>
        <dbReference type="ChEBI" id="CHEBI:15378"/>
        <dbReference type="ChEBI" id="CHEBI:15867"/>
        <dbReference type="ChEBI" id="CHEBI:53455"/>
        <dbReference type="ChEBI" id="CHEBI:57783"/>
        <dbReference type="ChEBI" id="CHEBI:58349"/>
        <dbReference type="EC" id="1.1.1.179"/>
    </reaction>
</comment>
<dbReference type="EC" id="1.3.1.20" evidence="3"/>
<dbReference type="OrthoDB" id="2129491at2759"/>
<evidence type="ECO:0000313" key="14">
    <source>
        <dbReference type="Proteomes" id="UP000549394"/>
    </source>
</evidence>
<keyword evidence="2" id="KW-0560">Oxidoreductase</keyword>
<comment type="caution">
    <text evidence="13">The sequence shown here is derived from an EMBL/GenBank/DDBJ whole genome shotgun (WGS) entry which is preliminary data.</text>
</comment>
<dbReference type="Gene3D" id="3.30.360.10">
    <property type="entry name" value="Dihydrodipicolinate Reductase, domain 2"/>
    <property type="match status" value="1"/>
</dbReference>
<accession>A0A7I8WEN7</accession>
<evidence type="ECO:0000259" key="11">
    <source>
        <dbReference type="Pfam" id="PF01408"/>
    </source>
</evidence>
<dbReference type="GO" id="GO:0000166">
    <property type="term" value="F:nucleotide binding"/>
    <property type="evidence" value="ECO:0007669"/>
    <property type="project" value="InterPro"/>
</dbReference>
<name>A0A7I8WEN7_9ANNE</name>